<protein>
    <submittedName>
        <fullName evidence="2">Uncharacterized protein</fullName>
    </submittedName>
</protein>
<evidence type="ECO:0000256" key="1">
    <source>
        <dbReference type="SAM" id="Phobius"/>
    </source>
</evidence>
<feature type="transmembrane region" description="Helical" evidence="1">
    <location>
        <begin position="7"/>
        <end position="26"/>
    </location>
</feature>
<name>A0A8S5SGJ4_9CAUD</name>
<keyword evidence="1" id="KW-0472">Membrane</keyword>
<organism evidence="2">
    <name type="scientific">Siphoviridae sp. ctxvK3</name>
    <dbReference type="NCBI Taxonomy" id="2827975"/>
    <lineage>
        <taxon>Viruses</taxon>
        <taxon>Duplodnaviria</taxon>
        <taxon>Heunggongvirae</taxon>
        <taxon>Uroviricota</taxon>
        <taxon>Caudoviricetes</taxon>
    </lineage>
</organism>
<sequence length="30" mass="3630">MQFPLRLSFSFLVLRLVLICTLRVHYSTFE</sequence>
<proteinExistence type="predicted"/>
<reference evidence="2" key="1">
    <citation type="journal article" date="2021" name="Proc. Natl. Acad. Sci. U.S.A.">
        <title>A Catalog of Tens of Thousands of Viruses from Human Metagenomes Reveals Hidden Associations with Chronic Diseases.</title>
        <authorList>
            <person name="Tisza M.J."/>
            <person name="Buck C.B."/>
        </authorList>
    </citation>
    <scope>NUCLEOTIDE SEQUENCE</scope>
    <source>
        <strain evidence="2">CtxvK3</strain>
    </source>
</reference>
<evidence type="ECO:0000313" key="2">
    <source>
        <dbReference type="EMBL" id="DAF49955.1"/>
    </source>
</evidence>
<keyword evidence="1" id="KW-0812">Transmembrane</keyword>
<keyword evidence="1" id="KW-1133">Transmembrane helix</keyword>
<dbReference type="EMBL" id="BK032591">
    <property type="protein sequence ID" value="DAF49955.1"/>
    <property type="molecule type" value="Genomic_DNA"/>
</dbReference>
<accession>A0A8S5SGJ4</accession>